<gene>
    <name evidence="1" type="ORF">AMORRO_LOCUS6003</name>
</gene>
<dbReference type="AlphaFoldDB" id="A0A9N9BE62"/>
<name>A0A9N9BE62_9GLOM</name>
<accession>A0A9N9BE62</accession>
<sequence length="168" mass="19783">DQQRPMSISGKTTWQHLEIFIKILKLPSNPKPYIESIIIKNEVIINLWDNESTSKINKIESLLATEMVERSPKVKGIPCKEFKLIDHIINGSTCQVQKAMWNIEDNKIYITLKFIEEKLDETKHQEIIGEQLKVYYTVNAKDNHEDVIKFYGSCNRWIRDNSRVYRES</sequence>
<dbReference type="Proteomes" id="UP000789342">
    <property type="component" value="Unassembled WGS sequence"/>
</dbReference>
<protein>
    <submittedName>
        <fullName evidence="1">17695_t:CDS:1</fullName>
    </submittedName>
</protein>
<comment type="caution">
    <text evidence="1">The sequence shown here is derived from an EMBL/GenBank/DDBJ whole genome shotgun (WGS) entry which is preliminary data.</text>
</comment>
<dbReference type="Gene3D" id="3.30.200.20">
    <property type="entry name" value="Phosphorylase Kinase, domain 1"/>
    <property type="match status" value="1"/>
</dbReference>
<evidence type="ECO:0000313" key="1">
    <source>
        <dbReference type="EMBL" id="CAG8560662.1"/>
    </source>
</evidence>
<feature type="non-terminal residue" evidence="1">
    <location>
        <position position="168"/>
    </location>
</feature>
<dbReference type="EMBL" id="CAJVPV010003820">
    <property type="protein sequence ID" value="CAG8560662.1"/>
    <property type="molecule type" value="Genomic_DNA"/>
</dbReference>
<proteinExistence type="predicted"/>
<keyword evidence="2" id="KW-1185">Reference proteome</keyword>
<evidence type="ECO:0000313" key="2">
    <source>
        <dbReference type="Proteomes" id="UP000789342"/>
    </source>
</evidence>
<organism evidence="1 2">
    <name type="scientific">Acaulospora morrowiae</name>
    <dbReference type="NCBI Taxonomy" id="94023"/>
    <lineage>
        <taxon>Eukaryota</taxon>
        <taxon>Fungi</taxon>
        <taxon>Fungi incertae sedis</taxon>
        <taxon>Mucoromycota</taxon>
        <taxon>Glomeromycotina</taxon>
        <taxon>Glomeromycetes</taxon>
        <taxon>Diversisporales</taxon>
        <taxon>Acaulosporaceae</taxon>
        <taxon>Acaulospora</taxon>
    </lineage>
</organism>
<reference evidence="1" key="1">
    <citation type="submission" date="2021-06" db="EMBL/GenBank/DDBJ databases">
        <authorList>
            <person name="Kallberg Y."/>
            <person name="Tangrot J."/>
            <person name="Rosling A."/>
        </authorList>
    </citation>
    <scope>NUCLEOTIDE SEQUENCE</scope>
    <source>
        <strain evidence="1">CL551</strain>
    </source>
</reference>